<evidence type="ECO:0000313" key="4">
    <source>
        <dbReference type="EMBL" id="WAQ94149.1"/>
    </source>
</evidence>
<organism evidence="4 5">
    <name type="scientific">Mya arenaria</name>
    <name type="common">Soft-shell clam</name>
    <dbReference type="NCBI Taxonomy" id="6604"/>
    <lineage>
        <taxon>Eukaryota</taxon>
        <taxon>Metazoa</taxon>
        <taxon>Spiralia</taxon>
        <taxon>Lophotrochozoa</taxon>
        <taxon>Mollusca</taxon>
        <taxon>Bivalvia</taxon>
        <taxon>Autobranchia</taxon>
        <taxon>Heteroconchia</taxon>
        <taxon>Euheterodonta</taxon>
        <taxon>Imparidentia</taxon>
        <taxon>Neoheterodontei</taxon>
        <taxon>Myida</taxon>
        <taxon>Myoidea</taxon>
        <taxon>Myidae</taxon>
        <taxon>Mya</taxon>
    </lineage>
</organism>
<proteinExistence type="predicted"/>
<evidence type="ECO:0000256" key="2">
    <source>
        <dbReference type="SAM" id="Phobius"/>
    </source>
</evidence>
<feature type="region of interest" description="Disordered" evidence="1">
    <location>
        <begin position="92"/>
        <end position="151"/>
    </location>
</feature>
<sequence>MKTVLSLAIVFVILTSTCVAGERLKRDEATGNSFGDMFNKFMAAMFGTGNKNDDAAIDAIKNITADNGTNATNDTVIQKIFNDVTDSLTSETVNDATDDTSSPSSPSSSSSGSFTSESSSTLSSTSSTKSTSRSGDSSMMSSDSSASSTTSPNWITTIVEDTRCFSEAVLQNFCSVGADLVDVSFWDLYSVLFSDTVIDALMIGCTRGSWCLQDRFDYWEALVVERVDMVMNSEIAADMCRPEIRPCLDTVIENFRDCDAFLQMEYTVDALQLICDLKQNPSLTSECYKHALAALHVTLADIMRRNESSLQNAKEDICKSPEEHMTRGLICVTNSCPSEIQAFNGFGPWSWFTSVVDDLIDRCDLDPNKCLALLTPQAGRLYEGELGTLVGVSVVTMVTAVVLAIAVCTCYKRHRRNAVIKDGYQQLLNDVDES</sequence>
<keyword evidence="5" id="KW-1185">Reference proteome</keyword>
<keyword evidence="2" id="KW-0472">Membrane</keyword>
<keyword evidence="2" id="KW-1133">Transmembrane helix</keyword>
<feature type="chain" id="PRO_5047155280" evidence="3">
    <location>
        <begin position="21"/>
        <end position="434"/>
    </location>
</feature>
<dbReference type="EMBL" id="CP111012">
    <property type="protein sequence ID" value="WAQ94149.1"/>
    <property type="molecule type" value="Genomic_DNA"/>
</dbReference>
<dbReference type="Proteomes" id="UP001164746">
    <property type="component" value="Chromosome 1"/>
</dbReference>
<evidence type="ECO:0000256" key="1">
    <source>
        <dbReference type="SAM" id="MobiDB-lite"/>
    </source>
</evidence>
<evidence type="ECO:0000313" key="5">
    <source>
        <dbReference type="Proteomes" id="UP001164746"/>
    </source>
</evidence>
<keyword evidence="3" id="KW-0732">Signal</keyword>
<name>A0ABY7DA05_MYAAR</name>
<feature type="compositionally biased region" description="Low complexity" evidence="1">
    <location>
        <begin position="99"/>
        <end position="151"/>
    </location>
</feature>
<feature type="transmembrane region" description="Helical" evidence="2">
    <location>
        <begin position="386"/>
        <end position="411"/>
    </location>
</feature>
<evidence type="ECO:0000256" key="3">
    <source>
        <dbReference type="SAM" id="SignalP"/>
    </source>
</evidence>
<feature type="signal peptide" evidence="3">
    <location>
        <begin position="1"/>
        <end position="20"/>
    </location>
</feature>
<accession>A0ABY7DA05</accession>
<reference evidence="4" key="1">
    <citation type="submission" date="2022-11" db="EMBL/GenBank/DDBJ databases">
        <title>Centuries of genome instability and evolution in soft-shell clam transmissible cancer (bioRxiv).</title>
        <authorList>
            <person name="Hart S.F.M."/>
            <person name="Yonemitsu M.A."/>
            <person name="Giersch R.M."/>
            <person name="Beal B.F."/>
            <person name="Arriagada G."/>
            <person name="Davis B.W."/>
            <person name="Ostrander E.A."/>
            <person name="Goff S.P."/>
            <person name="Metzger M.J."/>
        </authorList>
    </citation>
    <scope>NUCLEOTIDE SEQUENCE</scope>
    <source>
        <strain evidence="4">MELC-2E11</strain>
        <tissue evidence="4">Siphon/mantle</tissue>
    </source>
</reference>
<gene>
    <name evidence="4" type="ORF">MAR_006620</name>
</gene>
<keyword evidence="2" id="KW-0812">Transmembrane</keyword>
<protein>
    <submittedName>
        <fullName evidence="4">Uncharacterized protein</fullName>
    </submittedName>
</protein>